<dbReference type="NCBIfam" id="TIGR04131">
    <property type="entry name" value="Bac_Flav_CTERM"/>
    <property type="match status" value="1"/>
</dbReference>
<name>A0A2W1NHB0_9FLAO</name>
<dbReference type="RefSeq" id="WP_111061817.1">
    <property type="nucleotide sequence ID" value="NZ_JBHUCU010000007.1"/>
</dbReference>
<gene>
    <name evidence="1" type="ORF">DNU06_03550</name>
</gene>
<reference evidence="1 2" key="1">
    <citation type="submission" date="2018-06" db="EMBL/GenBank/DDBJ databases">
        <title>The draft genome sequence of Crocinitomix sp. SM1701.</title>
        <authorList>
            <person name="Zhang X."/>
        </authorList>
    </citation>
    <scope>NUCLEOTIDE SEQUENCE [LARGE SCALE GENOMIC DNA]</scope>
    <source>
        <strain evidence="1 2">SM1701</strain>
    </source>
</reference>
<evidence type="ECO:0008006" key="3">
    <source>
        <dbReference type="Google" id="ProtNLM"/>
    </source>
</evidence>
<dbReference type="Pfam" id="PF13585">
    <property type="entry name" value="CHU_C"/>
    <property type="match status" value="1"/>
</dbReference>
<accession>A0A2W1NHB0</accession>
<dbReference type="Proteomes" id="UP000249248">
    <property type="component" value="Unassembled WGS sequence"/>
</dbReference>
<sequence>MHLFTIIGISFLCINTTIVNATEINSKPKASPCNTIKTSTFINHTDTDSSLFVLEDPSSLFIPNAFTPWSYNGKNNTFKVIGKEIDQFEMIIYNRSGEIVFKSYNPDKEWDGKYASRYCSPGVYLYQIKYISNYGSKKSRQGFVTIL</sequence>
<evidence type="ECO:0000313" key="2">
    <source>
        <dbReference type="Proteomes" id="UP000249248"/>
    </source>
</evidence>
<keyword evidence="2" id="KW-1185">Reference proteome</keyword>
<protein>
    <recommendedName>
        <fullName evidence="3">Gliding motility-associated C-terminal domain-containing protein</fullName>
    </recommendedName>
</protein>
<comment type="caution">
    <text evidence="1">The sequence shown here is derived from an EMBL/GenBank/DDBJ whole genome shotgun (WGS) entry which is preliminary data.</text>
</comment>
<dbReference type="EMBL" id="QKSB01000001">
    <property type="protein sequence ID" value="PZE18915.1"/>
    <property type="molecule type" value="Genomic_DNA"/>
</dbReference>
<evidence type="ECO:0000313" key="1">
    <source>
        <dbReference type="EMBL" id="PZE18915.1"/>
    </source>
</evidence>
<dbReference type="InterPro" id="IPR026341">
    <property type="entry name" value="T9SS_type_B"/>
</dbReference>
<dbReference type="AlphaFoldDB" id="A0A2W1NHB0"/>
<proteinExistence type="predicted"/>
<organism evidence="1 2">
    <name type="scientific">Putridiphycobacter roseus</name>
    <dbReference type="NCBI Taxonomy" id="2219161"/>
    <lineage>
        <taxon>Bacteria</taxon>
        <taxon>Pseudomonadati</taxon>
        <taxon>Bacteroidota</taxon>
        <taxon>Flavobacteriia</taxon>
        <taxon>Flavobacteriales</taxon>
        <taxon>Crocinitomicaceae</taxon>
        <taxon>Putridiphycobacter</taxon>
    </lineage>
</organism>
<dbReference type="OrthoDB" id="9765926at2"/>